<dbReference type="EC" id="5.4.99.9" evidence="7"/>
<keyword evidence="3" id="KW-0285">Flavoprotein</keyword>
<dbReference type="Pfam" id="PF13450">
    <property type="entry name" value="NAD_binding_8"/>
    <property type="match status" value="1"/>
</dbReference>
<dbReference type="Pfam" id="PF03275">
    <property type="entry name" value="GLF"/>
    <property type="match status" value="1"/>
</dbReference>
<gene>
    <name evidence="7" type="primary">glf</name>
    <name evidence="7" type="ORF">H2Y57_03415</name>
</gene>
<evidence type="ECO:0000256" key="3">
    <source>
        <dbReference type="ARBA" id="ARBA00022630"/>
    </source>
</evidence>
<dbReference type="GO" id="GO:0050660">
    <property type="term" value="F:flavin adenine dinucleotide binding"/>
    <property type="evidence" value="ECO:0007669"/>
    <property type="project" value="TreeGrafter"/>
</dbReference>
<dbReference type="GO" id="GO:0005829">
    <property type="term" value="C:cytosol"/>
    <property type="evidence" value="ECO:0007669"/>
    <property type="project" value="TreeGrafter"/>
</dbReference>
<keyword evidence="4" id="KW-0274">FAD</keyword>
<sequence length="364" mass="42551">MKYDFLIVGAGLYGSVCAYELNKKGYKVLVIEKRKHIGGNVYTESHNGIQVHKYGAHIFHTNDKDIWDYVNSFAEFNRFTNSPIAIHDGKVYNLPFNMNTFYQLWGCKTPIEANEIINNQRAEFKGKEPSNLEEQAISLVGRDIYDKLIKGYTEKQWGRKATELPAFIIKRLPVRMTYDNNYFSDRFQGIPIGGYTKIINNMLENIDVKTEVDFLSDKDSFVNQADKIIFTGAIDEYFNYELGYLEYRSLRFETESLDTDNFQGNAVVNYTNKDVPFTRIIEHKHFDPVDIPHTIITREYPCEWSLGQDAYYPVNDEKNMELYKKYRALAKNEDGVFFGGRLAEYKYYDMHQVIRSALNFIKDF</sequence>
<evidence type="ECO:0000313" key="8">
    <source>
        <dbReference type="Proteomes" id="UP000557749"/>
    </source>
</evidence>
<accession>A0AAW3ST12</accession>
<dbReference type="InterPro" id="IPR015899">
    <property type="entry name" value="UDP-GalPyranose_mutase_C"/>
</dbReference>
<evidence type="ECO:0000256" key="2">
    <source>
        <dbReference type="ARBA" id="ARBA00009321"/>
    </source>
</evidence>
<dbReference type="Proteomes" id="UP000557749">
    <property type="component" value="Unassembled WGS sequence"/>
</dbReference>
<organism evidence="7 8">
    <name type="scientific">Pectobacterium aroidearum</name>
    <dbReference type="NCBI Taxonomy" id="1201031"/>
    <lineage>
        <taxon>Bacteria</taxon>
        <taxon>Pseudomonadati</taxon>
        <taxon>Pseudomonadota</taxon>
        <taxon>Gammaproteobacteria</taxon>
        <taxon>Enterobacterales</taxon>
        <taxon>Pectobacteriaceae</taxon>
        <taxon>Pectobacterium</taxon>
    </lineage>
</organism>
<dbReference type="EMBL" id="JACERJ010000001">
    <property type="protein sequence ID" value="MBA5202749.1"/>
    <property type="molecule type" value="Genomic_DNA"/>
</dbReference>
<evidence type="ECO:0000256" key="4">
    <source>
        <dbReference type="ARBA" id="ARBA00022827"/>
    </source>
</evidence>
<keyword evidence="5 7" id="KW-0413">Isomerase</keyword>
<comment type="caution">
    <text evidence="7">The sequence shown here is derived from an EMBL/GenBank/DDBJ whole genome shotgun (WGS) entry which is preliminary data.</text>
</comment>
<evidence type="ECO:0000256" key="5">
    <source>
        <dbReference type="ARBA" id="ARBA00023235"/>
    </source>
</evidence>
<dbReference type="SUPFAM" id="SSF54373">
    <property type="entry name" value="FAD-linked reductases, C-terminal domain"/>
    <property type="match status" value="1"/>
</dbReference>
<feature type="domain" description="UDP-galactopyranose mutase C-terminal" evidence="6">
    <location>
        <begin position="147"/>
        <end position="347"/>
    </location>
</feature>
<evidence type="ECO:0000256" key="1">
    <source>
        <dbReference type="ARBA" id="ARBA00001974"/>
    </source>
</evidence>
<name>A0AAW3ST12_9GAMM</name>
<dbReference type="Gene3D" id="3.40.50.720">
    <property type="entry name" value="NAD(P)-binding Rossmann-like Domain"/>
    <property type="match status" value="3"/>
</dbReference>
<reference evidence="7 8" key="1">
    <citation type="submission" date="2020-07" db="EMBL/GenBank/DDBJ databases">
        <title>Characterization of Pectobacterium aroidearum strains causing soft rot on Amorphophallus konjac.</title>
        <authorList>
            <person name="Xie H."/>
        </authorList>
    </citation>
    <scope>NUCLEOTIDE SEQUENCE [LARGE SCALE GENOMIC DNA]</scope>
    <source>
        <strain evidence="7 8">MY7</strain>
    </source>
</reference>
<dbReference type="SUPFAM" id="SSF51971">
    <property type="entry name" value="Nucleotide-binding domain"/>
    <property type="match status" value="1"/>
</dbReference>
<dbReference type="NCBIfam" id="TIGR00031">
    <property type="entry name" value="UDP-GALP_mutase"/>
    <property type="match status" value="1"/>
</dbReference>
<dbReference type="AlphaFoldDB" id="A0AAW3ST12"/>
<protein>
    <submittedName>
        <fullName evidence="7">UDP-galactopyranose mutase</fullName>
        <ecNumber evidence="7">5.4.99.9</ecNumber>
    </submittedName>
</protein>
<dbReference type="PANTHER" id="PTHR21197:SF0">
    <property type="entry name" value="UDP-GALACTOPYRANOSE MUTASE"/>
    <property type="match status" value="1"/>
</dbReference>
<proteinExistence type="inferred from homology"/>
<evidence type="ECO:0000259" key="6">
    <source>
        <dbReference type="Pfam" id="PF03275"/>
    </source>
</evidence>
<dbReference type="RefSeq" id="WP_181844492.1">
    <property type="nucleotide sequence ID" value="NZ_JACERJ010000001.1"/>
</dbReference>
<comment type="similarity">
    <text evidence="2">Belongs to the UDP-galactopyranose/dTDP-fucopyranose mutase family.</text>
</comment>
<dbReference type="InterPro" id="IPR004379">
    <property type="entry name" value="UDP-GALP_mutase"/>
</dbReference>
<dbReference type="GO" id="GO:0008767">
    <property type="term" value="F:UDP-galactopyranose mutase activity"/>
    <property type="evidence" value="ECO:0007669"/>
    <property type="project" value="UniProtKB-EC"/>
</dbReference>
<dbReference type="PANTHER" id="PTHR21197">
    <property type="entry name" value="UDP-GALACTOPYRANOSE MUTASE"/>
    <property type="match status" value="1"/>
</dbReference>
<comment type="cofactor">
    <cofactor evidence="1">
        <name>FAD</name>
        <dbReference type="ChEBI" id="CHEBI:57692"/>
    </cofactor>
</comment>
<evidence type="ECO:0000313" key="7">
    <source>
        <dbReference type="EMBL" id="MBA5202749.1"/>
    </source>
</evidence>